<sequence>MDLLLLTHRACLGHDMGFEAMERPARLRVVLEALEAQQFSMLAREEAPRATREQLMRVHPASYVDTILATRPEGDEHVVIDGDTAMGAGSAEAALRAAGAGIAAVDAVMRGEFARAFCAVRPPGHHAEPARAMGFCLFSNIAVAARHAQEVHGAGRVAILDFDVHHGNGTQAVFERDPSVFFASSHQMPLYPGTGAAKERGMGNILNVPLPPGSKGDEFRAAWSELILPAVERFSPGLILVSAGFDAHARDPLAHLRLTEADFTWVTGEICALARRVCGGRVVSMLEGGYDLDALARSVAAHVRALMDA</sequence>
<reference evidence="3 4" key="1">
    <citation type="submission" date="2016-05" db="EMBL/GenBank/DDBJ databases">
        <title>Complete Genome and Methylome Analysis of Psychrotrophic Bacterial Isolates from Antarctic Lake Untersee.</title>
        <authorList>
            <person name="Fomenkov A."/>
            <person name="Akimov V.N."/>
            <person name="Vasilyeva L.V."/>
            <person name="Andersen D."/>
            <person name="Vincze T."/>
            <person name="Roberts R.J."/>
        </authorList>
    </citation>
    <scope>NUCLEOTIDE SEQUENCE [LARGE SCALE GENOMIC DNA]</scope>
    <source>
        <strain evidence="3 4">U14-5</strain>
    </source>
</reference>
<dbReference type="STRING" id="257708.RGI145_07275"/>
<proteinExistence type="inferred from homology"/>
<feature type="domain" description="Histone deacetylase" evidence="2">
    <location>
        <begin position="21"/>
        <end position="306"/>
    </location>
</feature>
<dbReference type="InterPro" id="IPR000286">
    <property type="entry name" value="HDACs"/>
</dbReference>
<dbReference type="CDD" id="cd11599">
    <property type="entry name" value="HDAC_classII_2"/>
    <property type="match status" value="1"/>
</dbReference>
<evidence type="ECO:0000256" key="1">
    <source>
        <dbReference type="ARBA" id="ARBA00005947"/>
    </source>
</evidence>
<evidence type="ECO:0000313" key="4">
    <source>
        <dbReference type="Proteomes" id="UP000185494"/>
    </source>
</evidence>
<name>A0A1L7ADP8_9PROT</name>
<dbReference type="InterPro" id="IPR037138">
    <property type="entry name" value="His_deacetylse_dom_sf"/>
</dbReference>
<protein>
    <submittedName>
        <fullName evidence="3">Acetoin utilization protein</fullName>
    </submittedName>
</protein>
<dbReference type="PRINTS" id="PR01270">
    <property type="entry name" value="HDASUPER"/>
</dbReference>
<dbReference type="SUPFAM" id="SSF52768">
    <property type="entry name" value="Arginase/deacetylase"/>
    <property type="match status" value="1"/>
</dbReference>
<dbReference type="RefSeq" id="WP_167668248.1">
    <property type="nucleotide sequence ID" value="NZ_CP015583.1"/>
</dbReference>
<dbReference type="EMBL" id="CP015583">
    <property type="protein sequence ID" value="APT56927.1"/>
    <property type="molecule type" value="Genomic_DNA"/>
</dbReference>
<dbReference type="Gene3D" id="3.40.800.20">
    <property type="entry name" value="Histone deacetylase domain"/>
    <property type="match status" value="1"/>
</dbReference>
<dbReference type="PANTHER" id="PTHR10625:SF10">
    <property type="entry name" value="HISTONE DEACETYLASE HDAC1"/>
    <property type="match status" value="1"/>
</dbReference>
<accession>A0A1L7ADP8</accession>
<dbReference type="KEGG" id="rgi:RGI145_07275"/>
<dbReference type="Pfam" id="PF00850">
    <property type="entry name" value="Hist_deacetyl"/>
    <property type="match status" value="1"/>
</dbReference>
<dbReference type="InterPro" id="IPR023801">
    <property type="entry name" value="His_deacetylse_dom"/>
</dbReference>
<evidence type="ECO:0000259" key="2">
    <source>
        <dbReference type="Pfam" id="PF00850"/>
    </source>
</evidence>
<gene>
    <name evidence="3" type="ORF">RGI145_07275</name>
</gene>
<organism evidence="3 4">
    <name type="scientific">Roseomonas gilardii</name>
    <dbReference type="NCBI Taxonomy" id="257708"/>
    <lineage>
        <taxon>Bacteria</taxon>
        <taxon>Pseudomonadati</taxon>
        <taxon>Pseudomonadota</taxon>
        <taxon>Alphaproteobacteria</taxon>
        <taxon>Acetobacterales</taxon>
        <taxon>Roseomonadaceae</taxon>
        <taxon>Roseomonas</taxon>
    </lineage>
</organism>
<dbReference type="PANTHER" id="PTHR10625">
    <property type="entry name" value="HISTONE DEACETYLASE HDAC1-RELATED"/>
    <property type="match status" value="1"/>
</dbReference>
<dbReference type="InterPro" id="IPR023696">
    <property type="entry name" value="Ureohydrolase_dom_sf"/>
</dbReference>
<dbReference type="eggNOG" id="COG0123">
    <property type="taxonomic scope" value="Bacteria"/>
</dbReference>
<comment type="similarity">
    <text evidence="1">Belongs to the histone deacetylase family.</text>
</comment>
<dbReference type="Proteomes" id="UP000185494">
    <property type="component" value="Chromosome 1"/>
</dbReference>
<dbReference type="GO" id="GO:0040029">
    <property type="term" value="P:epigenetic regulation of gene expression"/>
    <property type="evidence" value="ECO:0007669"/>
    <property type="project" value="TreeGrafter"/>
</dbReference>
<dbReference type="GO" id="GO:0004407">
    <property type="term" value="F:histone deacetylase activity"/>
    <property type="evidence" value="ECO:0007669"/>
    <property type="project" value="TreeGrafter"/>
</dbReference>
<dbReference type="AlphaFoldDB" id="A0A1L7ADP8"/>
<evidence type="ECO:0000313" key="3">
    <source>
        <dbReference type="EMBL" id="APT56927.1"/>
    </source>
</evidence>